<evidence type="ECO:0000313" key="1">
    <source>
        <dbReference type="EMBL" id="ETO10855.1"/>
    </source>
</evidence>
<reference evidence="1 2" key="1">
    <citation type="journal article" date="2013" name="Curr. Biol.">
        <title>The Genome of the Foraminiferan Reticulomyxa filosa.</title>
        <authorList>
            <person name="Glockner G."/>
            <person name="Hulsmann N."/>
            <person name="Schleicher M."/>
            <person name="Noegel A.A."/>
            <person name="Eichinger L."/>
            <person name="Gallinger C."/>
            <person name="Pawlowski J."/>
            <person name="Sierra R."/>
            <person name="Euteneuer U."/>
            <person name="Pillet L."/>
            <person name="Moustafa A."/>
            <person name="Platzer M."/>
            <person name="Groth M."/>
            <person name="Szafranski K."/>
            <person name="Schliwa M."/>
        </authorList>
    </citation>
    <scope>NUCLEOTIDE SEQUENCE [LARGE SCALE GENOMIC DNA]</scope>
</reference>
<keyword evidence="2" id="KW-1185">Reference proteome</keyword>
<proteinExistence type="predicted"/>
<dbReference type="Proteomes" id="UP000023152">
    <property type="component" value="Unassembled WGS sequence"/>
</dbReference>
<sequence length="267" mass="31433">MQLSKRTFWHIKQALIISRKLSYCKKHFKESINEDFLMKNLYKRTMDLCYGLKDIKNELTLKIQLDKLKQLCDTLSGFPSIYNLTCRNLTDNLIKCVCVCGKSKKCIGKNQLEKMSQNLESLVKMLLLQSHLVSTLNIKTEIENVATLNFPVIKRVVKDEFDSKKEEKDDNSSSWIEKLIINDIKLLEKNVMILETAMNVFESPCENFNLCKSTKELFHSFLNEIIVYFDKIRFVDVMDEQRTERSYSQIIVRISGFMCVMFKKMWI</sequence>
<dbReference type="EMBL" id="ASPP01023058">
    <property type="protein sequence ID" value="ETO10855.1"/>
    <property type="molecule type" value="Genomic_DNA"/>
</dbReference>
<evidence type="ECO:0000313" key="2">
    <source>
        <dbReference type="Proteomes" id="UP000023152"/>
    </source>
</evidence>
<accession>X6MCU8</accession>
<name>X6MCU8_RETFI</name>
<organism evidence="1 2">
    <name type="scientific">Reticulomyxa filosa</name>
    <dbReference type="NCBI Taxonomy" id="46433"/>
    <lineage>
        <taxon>Eukaryota</taxon>
        <taxon>Sar</taxon>
        <taxon>Rhizaria</taxon>
        <taxon>Retaria</taxon>
        <taxon>Foraminifera</taxon>
        <taxon>Monothalamids</taxon>
        <taxon>Reticulomyxidae</taxon>
        <taxon>Reticulomyxa</taxon>
    </lineage>
</organism>
<dbReference type="AlphaFoldDB" id="X6MCU8"/>
<protein>
    <submittedName>
        <fullName evidence="1">Uncharacterized protein</fullName>
    </submittedName>
</protein>
<comment type="caution">
    <text evidence="1">The sequence shown here is derived from an EMBL/GenBank/DDBJ whole genome shotgun (WGS) entry which is preliminary data.</text>
</comment>
<gene>
    <name evidence="1" type="ORF">RFI_26522</name>
</gene>